<gene>
    <name evidence="8" type="primary">ceo2</name>
    <name evidence="7" type="ORF">SJAG_01875</name>
</gene>
<dbReference type="Pfam" id="PF00719">
    <property type="entry name" value="Pyrophosphatase"/>
    <property type="match status" value="1"/>
</dbReference>
<dbReference type="JaponicusDB" id="SJAG_01875">
    <property type="gene designation" value="ceo2"/>
</dbReference>
<organism evidence="7 9">
    <name type="scientific">Schizosaccharomyces japonicus (strain yFS275 / FY16936)</name>
    <name type="common">Fission yeast</name>
    <dbReference type="NCBI Taxonomy" id="402676"/>
    <lineage>
        <taxon>Eukaryota</taxon>
        <taxon>Fungi</taxon>
        <taxon>Dikarya</taxon>
        <taxon>Ascomycota</taxon>
        <taxon>Taphrinomycotina</taxon>
        <taxon>Schizosaccharomycetes</taxon>
        <taxon>Schizosaccharomycetales</taxon>
        <taxon>Schizosaccharomycetaceae</taxon>
        <taxon>Schizosaccharomyces</taxon>
    </lineage>
</organism>
<dbReference type="GeneID" id="7048056"/>
<dbReference type="VEuPathDB" id="FungiDB:SJAG_01875"/>
<dbReference type="EMBL" id="KE651168">
    <property type="protein sequence ID" value="EEB06819.1"/>
    <property type="molecule type" value="Genomic_DNA"/>
</dbReference>
<dbReference type="RefSeq" id="XP_002173112.1">
    <property type="nucleotide sequence ID" value="XM_002173076.2"/>
</dbReference>
<evidence type="ECO:0000256" key="2">
    <source>
        <dbReference type="ARBA" id="ARBA00006220"/>
    </source>
</evidence>
<proteinExistence type="inferred from homology"/>
<dbReference type="STRING" id="402676.B6JZ51"/>
<dbReference type="EC" id="3.6.1.1" evidence="3"/>
<evidence type="ECO:0000256" key="3">
    <source>
        <dbReference type="ARBA" id="ARBA00012146"/>
    </source>
</evidence>
<dbReference type="GO" id="GO:0006796">
    <property type="term" value="P:phosphate-containing compound metabolic process"/>
    <property type="evidence" value="ECO:0000318"/>
    <property type="project" value="GO_Central"/>
</dbReference>
<evidence type="ECO:0000313" key="8">
    <source>
        <dbReference type="JaponicusDB" id="SJAG_01875"/>
    </source>
</evidence>
<dbReference type="OMA" id="CASQYNA"/>
<evidence type="ECO:0000313" key="9">
    <source>
        <dbReference type="Proteomes" id="UP000001744"/>
    </source>
</evidence>
<sequence length="279" mass="32284">MSNLARSLFKYQLKAIGRLHTPEFRVYCMKEGKPVSYLHDVPIASDEKTFNMIVEIPRWTQAKCEIAIHDPLQPIRYDMKNDKIRYVPNCFPFHGYIWNYGVFPQSWENQKERDQFTGLVGDGDPLDVCDIGGSKGKTGQIKQVKLLGALALIDQGETDWKIIVIDTQDPLAEKMNDIQDAKRYMPGLLESTKKWFSIYKVPDGKPKNHFALNGQFLNQADTLQLVKRCHESWRTSKLRQERVSERNEQATKDLAQSIIKAPETFMPDFNYPSQPYCYV</sequence>
<dbReference type="HOGENOM" id="CLU_040684_0_1_1"/>
<keyword evidence="6" id="KW-0460">Magnesium</keyword>
<dbReference type="InterPro" id="IPR036649">
    <property type="entry name" value="Pyrophosphatase_sf"/>
</dbReference>
<dbReference type="SUPFAM" id="SSF50324">
    <property type="entry name" value="Inorganic pyrophosphatase"/>
    <property type="match status" value="1"/>
</dbReference>
<evidence type="ECO:0000256" key="6">
    <source>
        <dbReference type="ARBA" id="ARBA00022842"/>
    </source>
</evidence>
<comment type="similarity">
    <text evidence="2">Belongs to the PPase family.</text>
</comment>
<dbReference type="CDD" id="cd00412">
    <property type="entry name" value="pyrophosphatase"/>
    <property type="match status" value="1"/>
</dbReference>
<evidence type="ECO:0000256" key="5">
    <source>
        <dbReference type="ARBA" id="ARBA00022801"/>
    </source>
</evidence>
<dbReference type="GO" id="GO:0000287">
    <property type="term" value="F:magnesium ion binding"/>
    <property type="evidence" value="ECO:0007669"/>
    <property type="project" value="InterPro"/>
</dbReference>
<keyword evidence="5" id="KW-0378">Hydrolase</keyword>
<evidence type="ECO:0000313" key="7">
    <source>
        <dbReference type="EMBL" id="EEB06819.1"/>
    </source>
</evidence>
<reference evidence="7 9" key="1">
    <citation type="journal article" date="2011" name="Science">
        <title>Comparative functional genomics of the fission yeasts.</title>
        <authorList>
            <person name="Rhind N."/>
            <person name="Chen Z."/>
            <person name="Yassour M."/>
            <person name="Thompson D.A."/>
            <person name="Haas B.J."/>
            <person name="Habib N."/>
            <person name="Wapinski I."/>
            <person name="Roy S."/>
            <person name="Lin M.F."/>
            <person name="Heiman D.I."/>
            <person name="Young S.K."/>
            <person name="Furuya K."/>
            <person name="Guo Y."/>
            <person name="Pidoux A."/>
            <person name="Chen H.M."/>
            <person name="Robbertse B."/>
            <person name="Goldberg J.M."/>
            <person name="Aoki K."/>
            <person name="Bayne E.H."/>
            <person name="Berlin A.M."/>
            <person name="Desjardins C.A."/>
            <person name="Dobbs E."/>
            <person name="Dukaj L."/>
            <person name="Fan L."/>
            <person name="FitzGerald M.G."/>
            <person name="French C."/>
            <person name="Gujja S."/>
            <person name="Hansen K."/>
            <person name="Keifenheim D."/>
            <person name="Levin J.Z."/>
            <person name="Mosher R.A."/>
            <person name="Mueller C.A."/>
            <person name="Pfiffner J."/>
            <person name="Priest M."/>
            <person name="Russ C."/>
            <person name="Smialowska A."/>
            <person name="Swoboda P."/>
            <person name="Sykes S.M."/>
            <person name="Vaughn M."/>
            <person name="Vengrova S."/>
            <person name="Yoder R."/>
            <person name="Zeng Q."/>
            <person name="Allshire R."/>
            <person name="Baulcombe D."/>
            <person name="Birren B.W."/>
            <person name="Brown W."/>
            <person name="Ekwall K."/>
            <person name="Kellis M."/>
            <person name="Leatherwood J."/>
            <person name="Levin H."/>
            <person name="Margalit H."/>
            <person name="Martienssen R."/>
            <person name="Nieduszynski C.A."/>
            <person name="Spatafora J.W."/>
            <person name="Friedman N."/>
            <person name="Dalgaard J.Z."/>
            <person name="Baumann P."/>
            <person name="Niki H."/>
            <person name="Regev A."/>
            <person name="Nusbaum C."/>
        </authorList>
    </citation>
    <scope>NUCLEOTIDE SEQUENCE [LARGE SCALE GENOMIC DNA]</scope>
    <source>
        <strain evidence="9">yFS275 / FY16936</strain>
    </source>
</reference>
<comment type="cofactor">
    <cofactor evidence="1">
        <name>Mg(2+)</name>
        <dbReference type="ChEBI" id="CHEBI:18420"/>
    </cofactor>
</comment>
<dbReference type="OrthoDB" id="20368at2759"/>
<dbReference type="eggNOG" id="KOG1626">
    <property type="taxonomic scope" value="Eukaryota"/>
</dbReference>
<evidence type="ECO:0000256" key="4">
    <source>
        <dbReference type="ARBA" id="ARBA00022723"/>
    </source>
</evidence>
<evidence type="ECO:0000256" key="1">
    <source>
        <dbReference type="ARBA" id="ARBA00001946"/>
    </source>
</evidence>
<dbReference type="FunFam" id="3.90.80.10:FF:000007">
    <property type="entry name" value="Inorganic pyrophosphatase, mitochondrial"/>
    <property type="match status" value="1"/>
</dbReference>
<name>B6JZ51_SCHJY</name>
<protein>
    <recommendedName>
        <fullName evidence="3">inorganic diphosphatase</fullName>
        <ecNumber evidence="3">3.6.1.1</ecNumber>
    </recommendedName>
</protein>
<dbReference type="Proteomes" id="UP000001744">
    <property type="component" value="Unassembled WGS sequence"/>
</dbReference>
<dbReference type="PANTHER" id="PTHR10286">
    <property type="entry name" value="INORGANIC PYROPHOSPHATASE"/>
    <property type="match status" value="1"/>
</dbReference>
<keyword evidence="4" id="KW-0479">Metal-binding</keyword>
<dbReference type="PROSITE" id="PS00387">
    <property type="entry name" value="PPASE"/>
    <property type="match status" value="1"/>
</dbReference>
<dbReference type="GO" id="GO:0004427">
    <property type="term" value="F:inorganic diphosphate phosphatase activity"/>
    <property type="evidence" value="ECO:0000318"/>
    <property type="project" value="GO_Central"/>
</dbReference>
<keyword evidence="9" id="KW-1185">Reference proteome</keyword>
<dbReference type="GO" id="GO:0005737">
    <property type="term" value="C:cytoplasm"/>
    <property type="evidence" value="ECO:0007669"/>
    <property type="project" value="InterPro"/>
</dbReference>
<dbReference type="InterPro" id="IPR008162">
    <property type="entry name" value="Pyrophosphatase"/>
</dbReference>
<dbReference type="Gene3D" id="3.90.80.10">
    <property type="entry name" value="Inorganic pyrophosphatase"/>
    <property type="match status" value="1"/>
</dbReference>
<accession>B6JZ51</accession>
<dbReference type="AlphaFoldDB" id="B6JZ51"/>